<evidence type="ECO:0000256" key="1">
    <source>
        <dbReference type="SAM" id="MobiDB-lite"/>
    </source>
</evidence>
<keyword evidence="3" id="KW-1185">Reference proteome</keyword>
<dbReference type="EMBL" id="CP126208">
    <property type="protein sequence ID" value="WIA09579.1"/>
    <property type="molecule type" value="Genomic_DNA"/>
</dbReference>
<dbReference type="Proteomes" id="UP001244341">
    <property type="component" value="Chromosome 1b"/>
</dbReference>
<reference evidence="2 3" key="1">
    <citation type="submission" date="2023-05" db="EMBL/GenBank/DDBJ databases">
        <title>A 100% complete, gapless, phased diploid assembly of the Scenedesmus obliquus UTEX 3031 genome.</title>
        <authorList>
            <person name="Biondi T.C."/>
            <person name="Hanschen E.R."/>
            <person name="Kwon T."/>
            <person name="Eng W."/>
            <person name="Kruse C.P.S."/>
            <person name="Koehler S.I."/>
            <person name="Kunde Y."/>
            <person name="Gleasner C.D."/>
            <person name="You Mak K.T."/>
            <person name="Polle J."/>
            <person name="Hovde B.T."/>
            <person name="Starkenburg S.R."/>
        </authorList>
    </citation>
    <scope>NUCLEOTIDE SEQUENCE [LARGE SCALE GENOMIC DNA]</scope>
    <source>
        <strain evidence="2 3">DOE0152z</strain>
    </source>
</reference>
<gene>
    <name evidence="2" type="ORF">OEZ85_008971</name>
</gene>
<organism evidence="2 3">
    <name type="scientific">Tetradesmus obliquus</name>
    <name type="common">Green alga</name>
    <name type="synonym">Acutodesmus obliquus</name>
    <dbReference type="NCBI Taxonomy" id="3088"/>
    <lineage>
        <taxon>Eukaryota</taxon>
        <taxon>Viridiplantae</taxon>
        <taxon>Chlorophyta</taxon>
        <taxon>core chlorophytes</taxon>
        <taxon>Chlorophyceae</taxon>
        <taxon>CS clade</taxon>
        <taxon>Sphaeropleales</taxon>
        <taxon>Scenedesmaceae</taxon>
        <taxon>Tetradesmus</taxon>
    </lineage>
</organism>
<name>A0ABY8TKD3_TETOB</name>
<evidence type="ECO:0000313" key="2">
    <source>
        <dbReference type="EMBL" id="WIA09579.1"/>
    </source>
</evidence>
<evidence type="ECO:0000313" key="3">
    <source>
        <dbReference type="Proteomes" id="UP001244341"/>
    </source>
</evidence>
<accession>A0ABY8TKD3</accession>
<feature type="compositionally biased region" description="Polar residues" evidence="1">
    <location>
        <begin position="192"/>
        <end position="203"/>
    </location>
</feature>
<protein>
    <submittedName>
        <fullName evidence="2">Uncharacterized protein</fullName>
    </submittedName>
</protein>
<proteinExistence type="predicted"/>
<feature type="compositionally biased region" description="Low complexity" evidence="1">
    <location>
        <begin position="175"/>
        <end position="187"/>
    </location>
</feature>
<sequence>MAAVTQSRALAGCRMTMQAKQTVRVTNGAKYFMRRRDSYMVEVNVGDTETEDQAVRRYMRAVVQSGVINKLRARRTKETKIETYKRKLAERAQVRKLGIEEPTWDDFYGPATVEEAKPFDEFFSHTTDMEADMYQDLPLIDSSYYGQALEGQLYDLSNFSGQSFTPGYINNAGQDQGGYINQQQQGGYMSPPAQQGTFTYTADQLQQQQQQ</sequence>
<feature type="region of interest" description="Disordered" evidence="1">
    <location>
        <begin position="175"/>
        <end position="211"/>
    </location>
</feature>